<sequence length="418" mass="47216">MSALMMNDNKLAEYCPICREVFNDPIMISDGFCYCRDCISKWVDGCKQWTSPLTNRLHYGWALLTQDLLRAGASLEYHRRCLDALSPLERFKEVPFSFFGQTPLGTPEQCASLVHDKTVLSFVRRDSPQWHPAFLDVCWRSKSLDKFPPDCVLTFCSFEKHSEQAFVQREVVRALLEAYGRIYRACPSAQNRAALLECRAHYIWRLQQLDAIYVPQGRAPGDCALLFTRAPYTSPSSNYSYWSARSGACMSLPRLPAHKSCLQEPTQCDISLHSLQNSCGAIYRSQVCVEMDEKHLWRSRKGPAPPCFPDSFTDSISVASTDSTEATSVSSDTTSSDSQKSECVQAAAIPRNVTCHEERVCALPEGFEYILRVKEEDEIEDSSGTLAEIDHILVAKMLGRRKRNVSPLRHAKKRKSAP</sequence>
<keyword evidence="3" id="KW-0862">Zinc</keyword>
<reference evidence="6" key="1">
    <citation type="journal article" date="2020" name="Nature">
        <title>Giant virus diversity and host interactions through global metagenomics.</title>
        <authorList>
            <person name="Schulz F."/>
            <person name="Roux S."/>
            <person name="Paez-Espino D."/>
            <person name="Jungbluth S."/>
            <person name="Walsh D.A."/>
            <person name="Denef V.J."/>
            <person name="McMahon K.D."/>
            <person name="Konstantinidis K.T."/>
            <person name="Eloe-Fadrosh E.A."/>
            <person name="Kyrpides N.C."/>
            <person name="Woyke T."/>
        </authorList>
    </citation>
    <scope>NUCLEOTIDE SEQUENCE</scope>
    <source>
        <strain evidence="6">GVMAG-M-3300020182-33</strain>
    </source>
</reference>
<dbReference type="InterPro" id="IPR027370">
    <property type="entry name" value="Znf-RING_euk"/>
</dbReference>
<evidence type="ECO:0000256" key="4">
    <source>
        <dbReference type="SAM" id="MobiDB-lite"/>
    </source>
</evidence>
<keyword evidence="2" id="KW-0863">Zinc-finger</keyword>
<evidence type="ECO:0000256" key="3">
    <source>
        <dbReference type="ARBA" id="ARBA00022833"/>
    </source>
</evidence>
<evidence type="ECO:0000259" key="5">
    <source>
        <dbReference type="Pfam" id="PF13445"/>
    </source>
</evidence>
<feature type="domain" description="Zinc finger RING-type eukaryotic" evidence="5">
    <location>
        <begin position="15"/>
        <end position="42"/>
    </location>
</feature>
<organism evidence="6">
    <name type="scientific">viral metagenome</name>
    <dbReference type="NCBI Taxonomy" id="1070528"/>
    <lineage>
        <taxon>unclassified sequences</taxon>
        <taxon>metagenomes</taxon>
        <taxon>organismal metagenomes</taxon>
    </lineage>
</organism>
<evidence type="ECO:0000256" key="1">
    <source>
        <dbReference type="ARBA" id="ARBA00022723"/>
    </source>
</evidence>
<evidence type="ECO:0000256" key="2">
    <source>
        <dbReference type="ARBA" id="ARBA00022771"/>
    </source>
</evidence>
<name>A0A6C0C0A2_9ZZZZ</name>
<accession>A0A6C0C0A2</accession>
<evidence type="ECO:0000313" key="6">
    <source>
        <dbReference type="EMBL" id="QHS97846.1"/>
    </source>
</evidence>
<dbReference type="SUPFAM" id="SSF57850">
    <property type="entry name" value="RING/U-box"/>
    <property type="match status" value="1"/>
</dbReference>
<dbReference type="Pfam" id="PF13445">
    <property type="entry name" value="zf-RING_UBOX"/>
    <property type="match status" value="1"/>
</dbReference>
<dbReference type="AlphaFoldDB" id="A0A6C0C0A2"/>
<proteinExistence type="predicted"/>
<dbReference type="InterPro" id="IPR013083">
    <property type="entry name" value="Znf_RING/FYVE/PHD"/>
</dbReference>
<dbReference type="Gene3D" id="3.30.40.10">
    <property type="entry name" value="Zinc/RING finger domain, C3HC4 (zinc finger)"/>
    <property type="match status" value="1"/>
</dbReference>
<feature type="region of interest" description="Disordered" evidence="4">
    <location>
        <begin position="322"/>
        <end position="341"/>
    </location>
</feature>
<dbReference type="GO" id="GO:0008270">
    <property type="term" value="F:zinc ion binding"/>
    <property type="evidence" value="ECO:0007669"/>
    <property type="project" value="UniProtKB-KW"/>
</dbReference>
<feature type="compositionally biased region" description="Low complexity" evidence="4">
    <location>
        <begin position="322"/>
        <end position="338"/>
    </location>
</feature>
<keyword evidence="1" id="KW-0479">Metal-binding</keyword>
<dbReference type="EMBL" id="MN739305">
    <property type="protein sequence ID" value="QHS97846.1"/>
    <property type="molecule type" value="Genomic_DNA"/>
</dbReference>
<protein>
    <recommendedName>
        <fullName evidence="5">Zinc finger RING-type eukaryotic domain-containing protein</fullName>
    </recommendedName>
</protein>